<protein>
    <submittedName>
        <fullName evidence="3">Uncharacterized protein</fullName>
    </submittedName>
</protein>
<proteinExistence type="predicted"/>
<keyword evidence="2" id="KW-1133">Transmembrane helix</keyword>
<evidence type="ECO:0000313" key="4">
    <source>
        <dbReference type="Proteomes" id="UP000245212"/>
    </source>
</evidence>
<dbReference type="Proteomes" id="UP000245212">
    <property type="component" value="Unassembled WGS sequence"/>
</dbReference>
<keyword evidence="4" id="KW-1185">Reference proteome</keyword>
<feature type="transmembrane region" description="Helical" evidence="2">
    <location>
        <begin position="6"/>
        <end position="30"/>
    </location>
</feature>
<dbReference type="EMBL" id="QETA01000003">
    <property type="protein sequence ID" value="PWF23313.1"/>
    <property type="molecule type" value="Genomic_DNA"/>
</dbReference>
<feature type="region of interest" description="Disordered" evidence="1">
    <location>
        <begin position="41"/>
        <end position="93"/>
    </location>
</feature>
<gene>
    <name evidence="3" type="ORF">DD235_10085</name>
</gene>
<sequence length="391" mass="44065">MSLALGWFLILGTSSWGLAGVLLVALFALIQYRLHSQPDAAPTAMQQPEEDASTAEPDTAVPVARPPEADNILGELLNTPSPSGIDPEQVPYPPSSLPALQGLQAGTLSDDPSLRPDTPARWRRVLWASYGNAYLQDALSLDDWYRHGTLWEATCPFLSASDRSLVAHDGFEWLSMQKRNGALRLSLEDYTAVLPDFLQAQDRQALVCHFADRCEVWLLASDQSLYQRTHQDGGPRFGIHLPAMDSYWQVARLPAQGPTPAIHWVAEQTRIGDILTHYGHPWCPSRLTDHNAPYYRWGYWHDTDWAVFSIVPEDPAIMIPHGLFRDLTHMMSQFENDTNLKNEGNLLMQTTEKGVERLQAHGRMLAQLLDYTQRLAAAETRWRPLIGNRRR</sequence>
<reference evidence="4" key="1">
    <citation type="submission" date="2018-05" db="EMBL/GenBank/DDBJ databases">
        <authorList>
            <person name="Li Y."/>
        </authorList>
    </citation>
    <scope>NUCLEOTIDE SEQUENCE [LARGE SCALE GENOMIC DNA]</scope>
    <source>
        <strain evidence="4">3d-2-2</strain>
    </source>
</reference>
<keyword evidence="2" id="KW-0472">Membrane</keyword>
<organism evidence="3 4">
    <name type="scientific">Corticimicrobacter populi</name>
    <dbReference type="NCBI Taxonomy" id="2175229"/>
    <lineage>
        <taxon>Bacteria</taxon>
        <taxon>Pseudomonadati</taxon>
        <taxon>Pseudomonadota</taxon>
        <taxon>Betaproteobacteria</taxon>
        <taxon>Burkholderiales</taxon>
        <taxon>Alcaligenaceae</taxon>
        <taxon>Corticimicrobacter</taxon>
    </lineage>
</organism>
<name>A0A2V1K2E5_9BURK</name>
<evidence type="ECO:0000313" key="3">
    <source>
        <dbReference type="EMBL" id="PWF23313.1"/>
    </source>
</evidence>
<dbReference type="AlphaFoldDB" id="A0A2V1K2E5"/>
<keyword evidence="2" id="KW-0812">Transmembrane</keyword>
<evidence type="ECO:0000256" key="1">
    <source>
        <dbReference type="SAM" id="MobiDB-lite"/>
    </source>
</evidence>
<accession>A0A2V1K2E5</accession>
<evidence type="ECO:0000256" key="2">
    <source>
        <dbReference type="SAM" id="Phobius"/>
    </source>
</evidence>
<comment type="caution">
    <text evidence="3">The sequence shown here is derived from an EMBL/GenBank/DDBJ whole genome shotgun (WGS) entry which is preliminary data.</text>
</comment>